<protein>
    <recommendedName>
        <fullName evidence="5">Alanine racemase</fullName>
        <ecNumber evidence="5">5.1.1.1</ecNumber>
    </recommendedName>
</protein>
<dbReference type="Gene3D" id="2.40.37.10">
    <property type="entry name" value="Lyase, Ornithine Decarboxylase, Chain A, domain 1"/>
    <property type="match status" value="1"/>
</dbReference>
<sequence length="404" mass="43011">MTLFYSHDPGRTRAMASGIRPLNRTLFSRVPATRIEVDLDAIAANTRILKQACTPQTSLMAVVKANAYGHGAVHVARTALSHGAKWLGVARMAEAVQLKNAGIDAPVLVFGDTLPDRAVAATGHGIRISLTGPNAARAVNAAAGAARTFVTAHIKIDTGMGRLGLCPGLNMDQTLADMRSMMQMDHLKVEGIYTHFANADAVDKTHAKQQLALFTELLDRLDAENRLPKIIHAANSAATLTLPQSHFTLVRPGIALYGLCPGPGVDGSTLTPAMSIISKIAQIKPVPKGFAVSYGSTHVTDRPTVIATVPVGYADGYPRRLSDTAHMLVKGHRAKVTGRVCMDFTMIDVGHIPNVSPKDEVVVMGTQGNSTISADELADLSNTINYEITAGMTGRLPVCYRQKP</sequence>
<dbReference type="SUPFAM" id="SSF50621">
    <property type="entry name" value="Alanine racemase C-terminal domain-like"/>
    <property type="match status" value="1"/>
</dbReference>
<feature type="binding site" evidence="5 7">
    <location>
        <position position="162"/>
    </location>
    <ligand>
        <name>substrate</name>
    </ligand>
</feature>
<evidence type="ECO:0000256" key="5">
    <source>
        <dbReference type="HAMAP-Rule" id="MF_01201"/>
    </source>
</evidence>
<dbReference type="AlphaFoldDB" id="A0A931G6V0"/>
<dbReference type="InterPro" id="IPR029066">
    <property type="entry name" value="PLP-binding_barrel"/>
</dbReference>
<dbReference type="NCBIfam" id="TIGR00492">
    <property type="entry name" value="alr"/>
    <property type="match status" value="1"/>
</dbReference>
<dbReference type="Proteomes" id="UP000706172">
    <property type="component" value="Unassembled WGS sequence"/>
</dbReference>
<evidence type="ECO:0000313" key="9">
    <source>
        <dbReference type="EMBL" id="MBG0778756.1"/>
    </source>
</evidence>
<feature type="active site" description="Proton acceptor; specific for D-alanine" evidence="5">
    <location>
        <position position="64"/>
    </location>
</feature>
<dbReference type="PROSITE" id="PS00395">
    <property type="entry name" value="ALANINE_RACEMASE"/>
    <property type="match status" value="1"/>
</dbReference>
<organism evidence="9 10">
    <name type="scientific">Desulfotignum balticum</name>
    <dbReference type="NCBI Taxonomy" id="115781"/>
    <lineage>
        <taxon>Bacteria</taxon>
        <taxon>Pseudomonadati</taxon>
        <taxon>Thermodesulfobacteriota</taxon>
        <taxon>Desulfobacteria</taxon>
        <taxon>Desulfobacterales</taxon>
        <taxon>Desulfobacteraceae</taxon>
        <taxon>Desulfotignum</taxon>
    </lineage>
</organism>
<comment type="caution">
    <text evidence="9">The sequence shown here is derived from an EMBL/GenBank/DDBJ whole genome shotgun (WGS) entry which is preliminary data.</text>
</comment>
<reference evidence="9" key="1">
    <citation type="submission" date="2020-07" db="EMBL/GenBank/DDBJ databases">
        <title>Severe corrosion of carbon steel in oil field produced water can be linked to methanogenic archaea containing a special type of NiFe hydrogenase.</title>
        <authorList>
            <person name="Lahme S."/>
            <person name="Mand J."/>
            <person name="Longwell J."/>
            <person name="Smith R."/>
            <person name="Enning D."/>
        </authorList>
    </citation>
    <scope>NUCLEOTIDE SEQUENCE</scope>
    <source>
        <strain evidence="9">MIC098Bin6</strain>
    </source>
</reference>
<dbReference type="GO" id="GO:0008784">
    <property type="term" value="F:alanine racemase activity"/>
    <property type="evidence" value="ECO:0007669"/>
    <property type="project" value="UniProtKB-UniRule"/>
</dbReference>
<dbReference type="HAMAP" id="MF_01201">
    <property type="entry name" value="Ala_racemase"/>
    <property type="match status" value="1"/>
</dbReference>
<accession>A0A931G6V0</accession>
<evidence type="ECO:0000256" key="4">
    <source>
        <dbReference type="ARBA" id="ARBA00023235"/>
    </source>
</evidence>
<dbReference type="PANTHER" id="PTHR30511">
    <property type="entry name" value="ALANINE RACEMASE"/>
    <property type="match status" value="1"/>
</dbReference>
<dbReference type="Gene3D" id="3.20.20.10">
    <property type="entry name" value="Alanine racemase"/>
    <property type="match status" value="1"/>
</dbReference>
<feature type="active site" description="Proton acceptor; specific for L-alanine" evidence="5">
    <location>
        <position position="294"/>
    </location>
</feature>
<dbReference type="InterPro" id="IPR009006">
    <property type="entry name" value="Ala_racemase/Decarboxylase_C"/>
</dbReference>
<gene>
    <name evidence="9" type="primary">alr</name>
    <name evidence="9" type="ORF">H0S81_02360</name>
</gene>
<evidence type="ECO:0000259" key="8">
    <source>
        <dbReference type="SMART" id="SM01005"/>
    </source>
</evidence>
<dbReference type="FunFam" id="3.20.20.10:FF:000002">
    <property type="entry name" value="Alanine racemase"/>
    <property type="match status" value="1"/>
</dbReference>
<dbReference type="InterPro" id="IPR001608">
    <property type="entry name" value="Ala_racemase_N"/>
</dbReference>
<evidence type="ECO:0000256" key="6">
    <source>
        <dbReference type="PIRSR" id="PIRSR600821-50"/>
    </source>
</evidence>
<keyword evidence="4 5" id="KW-0413">Isomerase</keyword>
<dbReference type="InterPro" id="IPR011079">
    <property type="entry name" value="Ala_racemase_C"/>
</dbReference>
<evidence type="ECO:0000256" key="1">
    <source>
        <dbReference type="ARBA" id="ARBA00000316"/>
    </source>
</evidence>
<feature type="modified residue" description="N6-(pyridoxal phosphate)lysine" evidence="5 6">
    <location>
        <position position="64"/>
    </location>
</feature>
<evidence type="ECO:0000256" key="7">
    <source>
        <dbReference type="PIRSR" id="PIRSR600821-52"/>
    </source>
</evidence>
<feature type="domain" description="Alanine racemase C-terminal" evidence="8">
    <location>
        <begin position="273"/>
        <end position="401"/>
    </location>
</feature>
<comment type="pathway">
    <text evidence="5">Amino-acid biosynthesis; D-alanine biosynthesis; D-alanine from L-alanine: step 1/1.</text>
</comment>
<dbReference type="SMART" id="SM01005">
    <property type="entry name" value="Ala_racemase_C"/>
    <property type="match status" value="1"/>
</dbReference>
<dbReference type="PANTHER" id="PTHR30511:SF0">
    <property type="entry name" value="ALANINE RACEMASE, CATABOLIC-RELATED"/>
    <property type="match status" value="1"/>
</dbReference>
<comment type="function">
    <text evidence="5">Catalyzes the interconversion of L-alanine and D-alanine. May also act on other amino acids.</text>
</comment>
<dbReference type="SUPFAM" id="SSF51419">
    <property type="entry name" value="PLP-binding barrel"/>
    <property type="match status" value="1"/>
</dbReference>
<name>A0A931G6V0_9BACT</name>
<proteinExistence type="inferred from homology"/>
<dbReference type="Pfam" id="PF00842">
    <property type="entry name" value="Ala_racemase_C"/>
    <property type="match status" value="1"/>
</dbReference>
<dbReference type="Pfam" id="PF01168">
    <property type="entry name" value="Ala_racemase_N"/>
    <property type="match status" value="1"/>
</dbReference>
<dbReference type="EC" id="5.1.1.1" evidence="5"/>
<dbReference type="CDD" id="cd00430">
    <property type="entry name" value="PLPDE_III_AR"/>
    <property type="match status" value="1"/>
</dbReference>
<evidence type="ECO:0000313" key="10">
    <source>
        <dbReference type="Proteomes" id="UP000706172"/>
    </source>
</evidence>
<comment type="cofactor">
    <cofactor evidence="2 5 6">
        <name>pyridoxal 5'-phosphate</name>
        <dbReference type="ChEBI" id="CHEBI:597326"/>
    </cofactor>
</comment>
<dbReference type="GO" id="GO:0030170">
    <property type="term" value="F:pyridoxal phosphate binding"/>
    <property type="evidence" value="ECO:0007669"/>
    <property type="project" value="UniProtKB-UniRule"/>
</dbReference>
<dbReference type="PRINTS" id="PR00992">
    <property type="entry name" value="ALARACEMASE"/>
</dbReference>
<comment type="catalytic activity">
    <reaction evidence="1 5">
        <text>L-alanine = D-alanine</text>
        <dbReference type="Rhea" id="RHEA:20249"/>
        <dbReference type="ChEBI" id="CHEBI:57416"/>
        <dbReference type="ChEBI" id="CHEBI:57972"/>
        <dbReference type="EC" id="5.1.1.1"/>
    </reaction>
</comment>
<dbReference type="GO" id="GO:0030632">
    <property type="term" value="P:D-alanine biosynthetic process"/>
    <property type="evidence" value="ECO:0007669"/>
    <property type="project" value="UniProtKB-UniRule"/>
</dbReference>
<dbReference type="GO" id="GO:0005829">
    <property type="term" value="C:cytosol"/>
    <property type="evidence" value="ECO:0007669"/>
    <property type="project" value="TreeGrafter"/>
</dbReference>
<dbReference type="InterPro" id="IPR000821">
    <property type="entry name" value="Ala_racemase"/>
</dbReference>
<comment type="similarity">
    <text evidence="5">Belongs to the alanine racemase family.</text>
</comment>
<dbReference type="InterPro" id="IPR020622">
    <property type="entry name" value="Ala_racemase_pyridoxalP-BS"/>
</dbReference>
<keyword evidence="3 5" id="KW-0663">Pyridoxal phosphate</keyword>
<evidence type="ECO:0000256" key="3">
    <source>
        <dbReference type="ARBA" id="ARBA00022898"/>
    </source>
</evidence>
<evidence type="ECO:0000256" key="2">
    <source>
        <dbReference type="ARBA" id="ARBA00001933"/>
    </source>
</evidence>
<feature type="binding site" evidence="5 7">
    <location>
        <position position="342"/>
    </location>
    <ligand>
        <name>substrate</name>
    </ligand>
</feature>
<dbReference type="EMBL" id="JACCQK010000099">
    <property type="protein sequence ID" value="MBG0778756.1"/>
    <property type="molecule type" value="Genomic_DNA"/>
</dbReference>